<evidence type="ECO:0000256" key="5">
    <source>
        <dbReference type="SAM" id="SignalP"/>
    </source>
</evidence>
<keyword evidence="7" id="KW-1185">Reference proteome</keyword>
<dbReference type="AlphaFoldDB" id="A0ABD3PHL7"/>
<proteinExistence type="predicted"/>
<feature type="region of interest" description="Disordered" evidence="4">
    <location>
        <begin position="193"/>
        <end position="212"/>
    </location>
</feature>
<feature type="chain" id="PRO_5044756763" evidence="5">
    <location>
        <begin position="33"/>
        <end position="686"/>
    </location>
</feature>
<keyword evidence="1" id="KW-0343">GTPase activation</keyword>
<dbReference type="InterPro" id="IPR001611">
    <property type="entry name" value="Leu-rich_rpt"/>
</dbReference>
<dbReference type="SMART" id="SM00368">
    <property type="entry name" value="LRR_RI"/>
    <property type="match status" value="6"/>
</dbReference>
<name>A0ABD3PHL7_9STRA</name>
<evidence type="ECO:0000313" key="7">
    <source>
        <dbReference type="Proteomes" id="UP001530315"/>
    </source>
</evidence>
<dbReference type="Proteomes" id="UP001530315">
    <property type="component" value="Unassembled WGS sequence"/>
</dbReference>
<evidence type="ECO:0000256" key="1">
    <source>
        <dbReference type="ARBA" id="ARBA00022468"/>
    </source>
</evidence>
<dbReference type="GO" id="GO:0005096">
    <property type="term" value="F:GTPase activator activity"/>
    <property type="evidence" value="ECO:0007669"/>
    <property type="project" value="UniProtKB-KW"/>
</dbReference>
<keyword evidence="2" id="KW-0433">Leucine-rich repeat</keyword>
<dbReference type="Gene3D" id="3.80.10.10">
    <property type="entry name" value="Ribonuclease Inhibitor"/>
    <property type="match status" value="2"/>
</dbReference>
<evidence type="ECO:0000256" key="4">
    <source>
        <dbReference type="SAM" id="MobiDB-lite"/>
    </source>
</evidence>
<dbReference type="SUPFAM" id="SSF52047">
    <property type="entry name" value="RNI-like"/>
    <property type="match status" value="1"/>
</dbReference>
<evidence type="ECO:0000313" key="6">
    <source>
        <dbReference type="EMBL" id="KAL3787449.1"/>
    </source>
</evidence>
<gene>
    <name evidence="6" type="ORF">ACHAW5_008987</name>
</gene>
<keyword evidence="5" id="KW-0732">Signal</keyword>
<reference evidence="6 7" key="1">
    <citation type="submission" date="2024-10" db="EMBL/GenBank/DDBJ databases">
        <title>Updated reference genomes for cyclostephanoid diatoms.</title>
        <authorList>
            <person name="Roberts W.R."/>
            <person name="Alverson A.J."/>
        </authorList>
    </citation>
    <scope>NUCLEOTIDE SEQUENCE [LARGE SCALE GENOMIC DNA]</scope>
    <source>
        <strain evidence="6 7">AJA276-08</strain>
    </source>
</reference>
<dbReference type="InterPro" id="IPR032675">
    <property type="entry name" value="LRR_dom_sf"/>
</dbReference>
<dbReference type="PANTHER" id="PTHR24113:SF12">
    <property type="entry name" value="RAN GTPASE-ACTIVATING PROTEIN 1"/>
    <property type="match status" value="1"/>
</dbReference>
<dbReference type="PANTHER" id="PTHR24113">
    <property type="entry name" value="RAN GTPASE-ACTIVATING PROTEIN 1"/>
    <property type="match status" value="1"/>
</dbReference>
<keyword evidence="3" id="KW-0677">Repeat</keyword>
<sequence>MMPNLGVSAALISLSMWPIWAAASSAVDTASASPMVGNEPPAIQQYFIHHSHKFNMEPRAVMSSVLSDLRRHLITHNDDGTSSLLDIDVSSTRLGDNASASLIEELMQLLKTKNNSEDEYQVRAPILVKLGLAMNNLTPLGASKIFDMLMMGDATKEITGGTIHFENGNVDEIGSRSKSLINELNNETMEQNVNTTSSDGLNSTDTSTAQVSEKPSILIEELDLSFNDIGGHGVQSPNSQLQDSVRRLFEGEGAAFFPRLITLENCGIGPSFCRSVGRGILNSFERLLSESSIVGRHPDGVRLGRRPTVLRIGGNNAIGDAGTVALAAALRMATESESGSHVILDELDLSSCNVGDVGAEALALAIASNPNCLRQLDLSNNKITDTGARALGRALMDARHGSGAVFEKIILDNNVGICDDGAAALAEALGCGAVKSVSLRSCSVQAQGTSSFGRALVSLVNHEDASGLYCVDVSGNHFGNRKIFKKKGTANLIRDRASTNIKFIGKTLKGAAKRFGSETMGITADSDDDEEVMGGLIDDEVGGGEDGDKIQACGGHAFAGELITSNQPTMKKLSASPLKISIGMRQCLLDDGAIDALSASIIAAKNFDLSIDVSMNFFDDAIVDELLYPEKDSTVLASMAERHMDYMNRIADSRKRQLEAVESAAARRQNIGSFFDDGEFSEEYFE</sequence>
<protein>
    <submittedName>
        <fullName evidence="6">Uncharacterized protein</fullName>
    </submittedName>
</protein>
<dbReference type="EMBL" id="JALLAZ020000780">
    <property type="protein sequence ID" value="KAL3787449.1"/>
    <property type="molecule type" value="Genomic_DNA"/>
</dbReference>
<comment type="caution">
    <text evidence="6">The sequence shown here is derived from an EMBL/GenBank/DDBJ whole genome shotgun (WGS) entry which is preliminary data.</text>
</comment>
<accession>A0ABD3PHL7</accession>
<dbReference type="Pfam" id="PF13516">
    <property type="entry name" value="LRR_6"/>
    <property type="match status" value="3"/>
</dbReference>
<evidence type="ECO:0000256" key="2">
    <source>
        <dbReference type="ARBA" id="ARBA00022614"/>
    </source>
</evidence>
<evidence type="ECO:0000256" key="3">
    <source>
        <dbReference type="ARBA" id="ARBA00022737"/>
    </source>
</evidence>
<feature type="signal peptide" evidence="5">
    <location>
        <begin position="1"/>
        <end position="32"/>
    </location>
</feature>
<dbReference type="InterPro" id="IPR027038">
    <property type="entry name" value="RanGap"/>
</dbReference>
<organism evidence="6 7">
    <name type="scientific">Stephanodiscus triporus</name>
    <dbReference type="NCBI Taxonomy" id="2934178"/>
    <lineage>
        <taxon>Eukaryota</taxon>
        <taxon>Sar</taxon>
        <taxon>Stramenopiles</taxon>
        <taxon>Ochrophyta</taxon>
        <taxon>Bacillariophyta</taxon>
        <taxon>Coscinodiscophyceae</taxon>
        <taxon>Thalassiosirophycidae</taxon>
        <taxon>Stephanodiscales</taxon>
        <taxon>Stephanodiscaceae</taxon>
        <taxon>Stephanodiscus</taxon>
    </lineage>
</organism>